<keyword evidence="1" id="KW-0732">Signal</keyword>
<dbReference type="GO" id="GO:0006508">
    <property type="term" value="P:proteolysis"/>
    <property type="evidence" value="ECO:0007669"/>
    <property type="project" value="InterPro"/>
</dbReference>
<dbReference type="Gene3D" id="3.40.630.10">
    <property type="entry name" value="Zn peptidases"/>
    <property type="match status" value="1"/>
</dbReference>
<gene>
    <name evidence="3" type="ORF">G7077_08815</name>
</gene>
<keyword evidence="3" id="KW-0378">Hydrolase</keyword>
<dbReference type="PANTHER" id="PTHR12147:SF26">
    <property type="entry name" value="PEPTIDASE M28 DOMAIN-CONTAINING PROTEIN"/>
    <property type="match status" value="1"/>
</dbReference>
<dbReference type="InterPro" id="IPR007484">
    <property type="entry name" value="Peptidase_M28"/>
</dbReference>
<proteinExistence type="predicted"/>
<dbReference type="CDD" id="cd04820">
    <property type="entry name" value="PA_M28_1_1"/>
    <property type="match status" value="1"/>
</dbReference>
<dbReference type="KEGG" id="spii:G7077_08815"/>
<dbReference type="AlphaFoldDB" id="A0A6G7YQG8"/>
<evidence type="ECO:0000256" key="1">
    <source>
        <dbReference type="SAM" id="SignalP"/>
    </source>
</evidence>
<evidence type="ECO:0000313" key="3">
    <source>
        <dbReference type="EMBL" id="QIK78983.1"/>
    </source>
</evidence>
<reference evidence="3 4" key="1">
    <citation type="submission" date="2020-03" db="EMBL/GenBank/DDBJ databases">
        <title>Sphingomonas sp. nov., isolated from fish.</title>
        <authorList>
            <person name="Hyun D.-W."/>
            <person name="Bae J.-W."/>
        </authorList>
    </citation>
    <scope>NUCLEOTIDE SEQUENCE [LARGE SCALE GENOMIC DNA]</scope>
    <source>
        <strain evidence="3 4">HDW15B</strain>
    </source>
</reference>
<organism evidence="3 4">
    <name type="scientific">Sphingomonas piscis</name>
    <dbReference type="NCBI Taxonomy" id="2714943"/>
    <lineage>
        <taxon>Bacteria</taxon>
        <taxon>Pseudomonadati</taxon>
        <taxon>Pseudomonadota</taxon>
        <taxon>Alphaproteobacteria</taxon>
        <taxon>Sphingomonadales</taxon>
        <taxon>Sphingomonadaceae</taxon>
        <taxon>Sphingomonas</taxon>
    </lineage>
</organism>
<dbReference type="SUPFAM" id="SSF53187">
    <property type="entry name" value="Zn-dependent exopeptidases"/>
    <property type="match status" value="1"/>
</dbReference>
<accession>A0A6G7YQG8</accession>
<protein>
    <submittedName>
        <fullName evidence="3">M20/M25/M40 family metallo-hydrolase</fullName>
    </submittedName>
</protein>
<dbReference type="GO" id="GO:0008235">
    <property type="term" value="F:metalloexopeptidase activity"/>
    <property type="evidence" value="ECO:0007669"/>
    <property type="project" value="InterPro"/>
</dbReference>
<feature type="domain" description="Peptidase M28" evidence="2">
    <location>
        <begin position="286"/>
        <end position="497"/>
    </location>
</feature>
<dbReference type="Pfam" id="PF04389">
    <property type="entry name" value="Peptidase_M28"/>
    <property type="match status" value="1"/>
</dbReference>
<dbReference type="InterPro" id="IPR045175">
    <property type="entry name" value="M28_fam"/>
</dbReference>
<feature type="signal peptide" evidence="1">
    <location>
        <begin position="1"/>
        <end position="20"/>
    </location>
</feature>
<feature type="chain" id="PRO_5026258198" evidence="1">
    <location>
        <begin position="21"/>
        <end position="535"/>
    </location>
</feature>
<evidence type="ECO:0000313" key="4">
    <source>
        <dbReference type="Proteomes" id="UP000503222"/>
    </source>
</evidence>
<keyword evidence="4" id="KW-1185">Reference proteome</keyword>
<dbReference type="RefSeq" id="WP_166411374.1">
    <property type="nucleotide sequence ID" value="NZ_CP049869.1"/>
</dbReference>
<evidence type="ECO:0000259" key="2">
    <source>
        <dbReference type="Pfam" id="PF04389"/>
    </source>
</evidence>
<dbReference type="SUPFAM" id="SSF52025">
    <property type="entry name" value="PA domain"/>
    <property type="match status" value="1"/>
</dbReference>
<dbReference type="Gene3D" id="3.50.30.30">
    <property type="match status" value="1"/>
</dbReference>
<name>A0A6G7YQG8_9SPHN</name>
<dbReference type="PANTHER" id="PTHR12147">
    <property type="entry name" value="METALLOPEPTIDASE M28 FAMILY MEMBER"/>
    <property type="match status" value="1"/>
</dbReference>
<sequence>MRKLHLLLLGVCAVPGAASAQTFSPERIKADVAFLADDLLEGRNAGERGYDIAAHYVAAEYQKMGLKPGAGSSYFQTVPFVRVDLDKAAPPRLAIGGQTFANGVDSIVGPTPLVANQNEEVEVVFVGYGLEAPQFGLNDYEGLDVRGKVVAYLYGTPAGVPSEEGATLNANRSKLAASKGAIGTVLLFTPSVEKLISWKDLGASTAEGSLRWVEPNGTPHIENPTLRVGGVLGPKAATALLAGSPMDWPTLLKTIENKTAKPKGFAVGKKLRIQRKSTIKKINSANVVGMIPGNDPALANEVVMLSAHLDHDGIVPPVNGDNIKNGLMDNAAGVGTMLEAARAFQASGQAPKRSIMFVGLTAEEDGLLGSDYLAHHPAMSGKKVVANVNLDMPVLTYDFVDVVAFGAEHSTMGPIVKRAVESIGVKLSPDPVPEEGLFTRSDHYSFVKKGIPAVFLVTGYGGEGKAKVEEFQKLHYHKVSDDMKLPVRWDVGAKFARVNYVIARELADSPQAPLWYKDNFFGDRFAPNAPKAPKP</sequence>
<dbReference type="Proteomes" id="UP000503222">
    <property type="component" value="Chromosome"/>
</dbReference>
<dbReference type="InterPro" id="IPR046450">
    <property type="entry name" value="PA_dom_sf"/>
</dbReference>
<dbReference type="EMBL" id="CP049869">
    <property type="protein sequence ID" value="QIK78983.1"/>
    <property type="molecule type" value="Genomic_DNA"/>
</dbReference>